<evidence type="ECO:0000256" key="1">
    <source>
        <dbReference type="SAM" id="MobiDB-lite"/>
    </source>
</evidence>
<protein>
    <submittedName>
        <fullName evidence="2">Uncharacterized protein</fullName>
    </submittedName>
</protein>
<proteinExistence type="predicted"/>
<evidence type="ECO:0000313" key="3">
    <source>
        <dbReference type="Proteomes" id="UP001550603"/>
    </source>
</evidence>
<reference evidence="2 3" key="1">
    <citation type="submission" date="2024-06" db="EMBL/GenBank/DDBJ databases">
        <title>The Natural Products Discovery Center: Release of the First 8490 Sequenced Strains for Exploring Actinobacteria Biosynthetic Diversity.</title>
        <authorList>
            <person name="Kalkreuter E."/>
            <person name="Kautsar S.A."/>
            <person name="Yang D."/>
            <person name="Bader C.D."/>
            <person name="Teijaro C.N."/>
            <person name="Fluegel L."/>
            <person name="Davis C.M."/>
            <person name="Simpson J.R."/>
            <person name="Lauterbach L."/>
            <person name="Steele A.D."/>
            <person name="Gui C."/>
            <person name="Meng S."/>
            <person name="Li G."/>
            <person name="Viehrig K."/>
            <person name="Ye F."/>
            <person name="Su P."/>
            <person name="Kiefer A.F."/>
            <person name="Nichols A."/>
            <person name="Cepeda A.J."/>
            <person name="Yan W."/>
            <person name="Fan B."/>
            <person name="Jiang Y."/>
            <person name="Adhikari A."/>
            <person name="Zheng C.-J."/>
            <person name="Schuster L."/>
            <person name="Cowan T.M."/>
            <person name="Smanski M.J."/>
            <person name="Chevrette M.G."/>
            <person name="De Carvalho L.P.S."/>
            <person name="Shen B."/>
        </authorList>
    </citation>
    <scope>NUCLEOTIDE SEQUENCE [LARGE SCALE GENOMIC DNA]</scope>
    <source>
        <strain evidence="2 3">NPDC019583</strain>
    </source>
</reference>
<dbReference type="EMBL" id="JBEYBN010000001">
    <property type="protein sequence ID" value="MEU2264934.1"/>
    <property type="molecule type" value="Genomic_DNA"/>
</dbReference>
<sequence length="1020" mass="104444">MSGCCGQSPVVISGPTPSRVDVETEILCDVLADGTVAATVLLEPVYDTTSGARVGTRTVDPATGAAYTVQGTLQTCSTAPPCQTCETLPLCDTAADGTVTRFLRTICRNCAGAVTSTTDTALDGTTGYTVQGTVGDCQDCPTTCEALILCDDGADAPATIRGNGVSTGALSNGITWTSNNPGTAGTPQPSRKDTSDGAWWGLHSFPNAVTAPTRWTFSRPATVEFSVYLNYLANPAQPDDNSAQLPAGLEVVSLPDGYTYDAATGLLTRTGEPGGGDPCSYVTDPQADTSARFRTAQAVTSLTTQSLAPRIALCGEFFTYLVGAFEVTPSGQFLRTICRDCEGAATSITDTTLDGQTPYTLIGTARACQPQPCGGCEQQLLCDVPAVPTSSVPVTVTGRQVDDGQMISGAPRKGSAADGQAILTGQTVTVPNLADVPDAHALGVHTHYGALITPGAPVCGTLDPAGTVTITTTVTYTNDGPGRAWDWYGRLSMWNGAAIVAGAVDDFGGGSGQFFDPGQTRTSTITGTVPVAAWQAGQITLEFDLETGIDGEGETQGKDWTVTAGEVTAVAAVTDCPGPAVEFLRTICRDCDGTVTSVVDSDLSGNTYIPTGTIGRCDQSTDCASPTTPTTTVGLCLADGTPIAVVMTRDCSGVVTQDGWINLTTGAYSTGQPPTGTMACGDTESIQVSGTFCDVDASGDVVGLVLVEYTYAADGSIESVRLVNATTGTTYTPQGTVTVCPSGTAQPEQDLVVLCDVAANGTITAFTRDFRRDENGTIVGFSDYTLAGAAYTPVGTVGVCDASAEEIDHLQQVLCDTAADGSVTQFLRHWTVDNTTGALTAAGDTTLDGTTAYTPAGAVGACQPCARQIIERCGCDDTNSDGFGDVTFTELWAVDPCGGAAPELLGTYLDGDLTQPYTPVAPVECTTADQPPGPLSTGVRNVTGTATQNLAGAFPGLQSVSVTVLVGQVNATMSDGAAVPLPAGVTMTWSVAKEEDAVLGAASFAGATAAASYLLNWTYR</sequence>
<evidence type="ECO:0000313" key="2">
    <source>
        <dbReference type="EMBL" id="MEU2264934.1"/>
    </source>
</evidence>
<dbReference type="Proteomes" id="UP001550603">
    <property type="component" value="Unassembled WGS sequence"/>
</dbReference>
<keyword evidence="3" id="KW-1185">Reference proteome</keyword>
<organism evidence="2 3">
    <name type="scientific">Streptomyces olindensis</name>
    <dbReference type="NCBI Taxonomy" id="358823"/>
    <lineage>
        <taxon>Bacteria</taxon>
        <taxon>Bacillati</taxon>
        <taxon>Actinomycetota</taxon>
        <taxon>Actinomycetes</taxon>
        <taxon>Kitasatosporales</taxon>
        <taxon>Streptomycetaceae</taxon>
        <taxon>Streptomyces</taxon>
    </lineage>
</organism>
<comment type="caution">
    <text evidence="2">The sequence shown here is derived from an EMBL/GenBank/DDBJ whole genome shotgun (WGS) entry which is preliminary data.</text>
</comment>
<name>A0ABV2XLS7_9ACTN</name>
<feature type="region of interest" description="Disordered" evidence="1">
    <location>
        <begin position="177"/>
        <end position="196"/>
    </location>
</feature>
<accession>A0ABV2XLS7</accession>
<dbReference type="RefSeq" id="WP_359784264.1">
    <property type="nucleotide sequence ID" value="NZ_JBEYBN010000001.1"/>
</dbReference>
<feature type="compositionally biased region" description="Polar residues" evidence="1">
    <location>
        <begin position="177"/>
        <end position="189"/>
    </location>
</feature>
<gene>
    <name evidence="2" type="ORF">ABZ568_00470</name>
</gene>